<reference evidence="3 4" key="1">
    <citation type="submission" date="2020-08" db="EMBL/GenBank/DDBJ databases">
        <title>Genomic Encyclopedia of Type Strains, Phase III (KMG-III): the genomes of soil and plant-associated and newly described type strains.</title>
        <authorList>
            <person name="Whitman W."/>
        </authorList>
    </citation>
    <scope>NUCLEOTIDE SEQUENCE [LARGE SCALE GENOMIC DNA]</scope>
    <source>
        <strain evidence="3 4">CECT 8088</strain>
    </source>
</reference>
<dbReference type="SUPFAM" id="SSF51294">
    <property type="entry name" value="Hedgehog/intein (Hint) domain"/>
    <property type="match status" value="1"/>
</dbReference>
<dbReference type="EMBL" id="JACHXV010000020">
    <property type="protein sequence ID" value="MBB3175166.1"/>
    <property type="molecule type" value="Genomic_DNA"/>
</dbReference>
<dbReference type="AlphaFoldDB" id="A0A839UZF3"/>
<keyword evidence="4" id="KW-1185">Reference proteome</keyword>
<organism evidence="3 4">
    <name type="scientific">Endobacter medicaginis</name>
    <dbReference type="NCBI Taxonomy" id="1181271"/>
    <lineage>
        <taxon>Bacteria</taxon>
        <taxon>Pseudomonadati</taxon>
        <taxon>Pseudomonadota</taxon>
        <taxon>Alphaproteobacteria</taxon>
        <taxon>Acetobacterales</taxon>
        <taxon>Acetobacteraceae</taxon>
        <taxon>Endobacter</taxon>
    </lineage>
</organism>
<protein>
    <recommendedName>
        <fullName evidence="2">Hedgehog/Intein (Hint) domain-containing protein</fullName>
    </recommendedName>
</protein>
<proteinExistence type="predicted"/>
<sequence length="1023" mass="103643">MADYDWIPGNTGSWYDPGNWQGRAAPSPVNDPSTDSVKIESGTAQIGDGESAFASAIDLADIAYAEAVARITIIGGSLYADTMTIGDGGAGELYLGHDGDAYGNAYVSGDMSVAAQAGASGTITADGGAVLADGYLHSSTLEVDGTLYLGGTSDSAGGTARLRAINSGQIYTIGLTMYAGSEISVDGAAYSGVGVFGSSNRYLFSQAVTVDEGATLSGAGRIDANLHNDGTIVVTGGALQVSASYTVSGGFHSGAVEVTAGSTFVASQISNQSVDLDGPGARLELDGDPDNSPFTLDNLSVGTSLRLFGTQVIEAFEIDGSLVLGATDGTHLISMSYADPNAVLSVAYDAANAISTVSLGGFVWNSPANEPGAPVAGGAGDWADNTNWTDTSGDTQERGPGAGDLAVVAQGTAVVGDAETVSSLWLEGGDGGGLAITSGGTFAASHGVFLKTDGLSTLTVQGALSAPTLSAGGSGASDIYVDFYAADGASVSVGALDLGANSTLYDCGDGSVSAARLTMEGGRVHLGGGIASGTPQMTVGTADGVGNSIAVGTDGVINGYGDLEAGVVNDGLVEARGGALRVLTDGIEPLAGSGTWQIDDHASLVLQAPLPTASRIVMNGANATLALGGPATGAPTPEVSGLQASDSIEIADGSTVSSAYADASGLHIVTDRGEILVALAEDHSADSFYVTTTADTVYSGFDTYQILDQGPSCFLAGTVIDTPDGPRAVETLRPGDRVLAGPERAPRAIIWCGMSAYDLATQADPALVAPIEIAADAIADGVPSRAVRLSGDHAVCVGGQMVRLRHLLNGGSIRPAALETTTVAYWHVELADAADMMWTASLPCESYHPGEGHGHGGFASCWGEPAGSRPAPPCQQDAAILQPIWQALHARSVRLGHAPFVVPDTPGGLPQLIYDGIEIAPRRLSAKLLCFDLPLASGPALLRVPAHRPADAEPWSNDRRRLGVAIERIVTLTQGGAAELPIAALSPRDGWWPAEEGARARWTAERALLADPPHGGVLQFHLA</sequence>
<dbReference type="InterPro" id="IPR036844">
    <property type="entry name" value="Hint_dom_sf"/>
</dbReference>
<dbReference type="Proteomes" id="UP000557688">
    <property type="component" value="Unassembled WGS sequence"/>
</dbReference>
<name>A0A839UZF3_9PROT</name>
<dbReference type="RefSeq" id="WP_183275489.1">
    <property type="nucleotide sequence ID" value="NZ_JACHXV010000020.1"/>
</dbReference>
<comment type="caution">
    <text evidence="3">The sequence shown here is derived from an EMBL/GenBank/DDBJ whole genome shotgun (WGS) entry which is preliminary data.</text>
</comment>
<dbReference type="InterPro" id="IPR028992">
    <property type="entry name" value="Hedgehog/Intein_dom"/>
</dbReference>
<accession>A0A839UZF3</accession>
<dbReference type="Pfam" id="PF13403">
    <property type="entry name" value="Hint_2"/>
    <property type="match status" value="1"/>
</dbReference>
<feature type="domain" description="Hedgehog/Intein (Hint)" evidence="2">
    <location>
        <begin position="713"/>
        <end position="850"/>
    </location>
</feature>
<evidence type="ECO:0000259" key="2">
    <source>
        <dbReference type="Pfam" id="PF13403"/>
    </source>
</evidence>
<evidence type="ECO:0000313" key="4">
    <source>
        <dbReference type="Proteomes" id="UP000557688"/>
    </source>
</evidence>
<evidence type="ECO:0000256" key="1">
    <source>
        <dbReference type="SAM" id="MobiDB-lite"/>
    </source>
</evidence>
<feature type="region of interest" description="Disordered" evidence="1">
    <location>
        <begin position="17"/>
        <end position="37"/>
    </location>
</feature>
<gene>
    <name evidence="3" type="ORF">FHR90_003019</name>
</gene>
<evidence type="ECO:0000313" key="3">
    <source>
        <dbReference type="EMBL" id="MBB3175166.1"/>
    </source>
</evidence>